<feature type="chain" id="PRO_5035734168" evidence="1">
    <location>
        <begin position="20"/>
        <end position="157"/>
    </location>
</feature>
<name>A0A8S9Z2T4_9TREM</name>
<accession>A0A8S9Z2T4</accession>
<sequence>MLTLLIILINLLFISNTNAENTHWLLVTGTAYKDWEPIEWKAAYEEWSPELSVLQTNLCESINTSVHMHATVHKAFNHCGVQHARRGSVIVETIIGFDGDILKNGDYHFDDNKFPGLLKTLLTYYALSVPNNERVYYGKIKSVIVEHWTKGITRTPF</sequence>
<evidence type="ECO:0000256" key="1">
    <source>
        <dbReference type="SAM" id="SignalP"/>
    </source>
</evidence>
<evidence type="ECO:0000313" key="3">
    <source>
        <dbReference type="Proteomes" id="UP000822476"/>
    </source>
</evidence>
<dbReference type="EMBL" id="JTDE01000266">
    <property type="protein sequence ID" value="KAF7261769.1"/>
    <property type="molecule type" value="Genomic_DNA"/>
</dbReference>
<organism evidence="2 3">
    <name type="scientific">Paragonimus skrjabini miyazakii</name>
    <dbReference type="NCBI Taxonomy" id="59628"/>
    <lineage>
        <taxon>Eukaryota</taxon>
        <taxon>Metazoa</taxon>
        <taxon>Spiralia</taxon>
        <taxon>Lophotrochozoa</taxon>
        <taxon>Platyhelminthes</taxon>
        <taxon>Trematoda</taxon>
        <taxon>Digenea</taxon>
        <taxon>Plagiorchiida</taxon>
        <taxon>Troglotremata</taxon>
        <taxon>Troglotrematidae</taxon>
        <taxon>Paragonimus</taxon>
    </lineage>
</organism>
<reference evidence="2" key="1">
    <citation type="submission" date="2019-07" db="EMBL/GenBank/DDBJ databases">
        <title>Annotation for the trematode Paragonimus miyazaki's.</title>
        <authorList>
            <person name="Choi Y.-J."/>
        </authorList>
    </citation>
    <scope>NUCLEOTIDE SEQUENCE</scope>
    <source>
        <strain evidence="2">Japan</strain>
    </source>
</reference>
<keyword evidence="1" id="KW-0732">Signal</keyword>
<evidence type="ECO:0000313" key="2">
    <source>
        <dbReference type="EMBL" id="KAF7261769.1"/>
    </source>
</evidence>
<dbReference type="OrthoDB" id="6237133at2759"/>
<comment type="caution">
    <text evidence="2">The sequence shown here is derived from an EMBL/GenBank/DDBJ whole genome shotgun (WGS) entry which is preliminary data.</text>
</comment>
<proteinExistence type="predicted"/>
<keyword evidence="3" id="KW-1185">Reference proteome</keyword>
<gene>
    <name evidence="2" type="ORF">EG68_00966</name>
</gene>
<feature type="signal peptide" evidence="1">
    <location>
        <begin position="1"/>
        <end position="19"/>
    </location>
</feature>
<dbReference type="Proteomes" id="UP000822476">
    <property type="component" value="Unassembled WGS sequence"/>
</dbReference>
<protein>
    <submittedName>
        <fullName evidence="2">Uncharacterized protein</fullName>
    </submittedName>
</protein>
<dbReference type="AlphaFoldDB" id="A0A8S9Z2T4"/>